<evidence type="ECO:0000313" key="1">
    <source>
        <dbReference type="EMBL" id="JAP89900.1"/>
    </source>
</evidence>
<name>A0A146JYX0_9EUKA</name>
<proteinExistence type="predicted"/>
<dbReference type="EMBL" id="GDID01006706">
    <property type="protein sequence ID" value="JAP89900.1"/>
    <property type="molecule type" value="Transcribed_RNA"/>
</dbReference>
<organism evidence="1">
    <name type="scientific">Trepomonas sp. PC1</name>
    <dbReference type="NCBI Taxonomy" id="1076344"/>
    <lineage>
        <taxon>Eukaryota</taxon>
        <taxon>Metamonada</taxon>
        <taxon>Diplomonadida</taxon>
        <taxon>Hexamitidae</taxon>
        <taxon>Hexamitinae</taxon>
        <taxon>Trepomonas</taxon>
    </lineage>
</organism>
<protein>
    <submittedName>
        <fullName evidence="1">Uncharacterized protein</fullName>
    </submittedName>
</protein>
<sequence>LIVTNLPLDCDRTEFKNILLQTDFNFYQKQFDTAEIIFDNKNRQLTWCNLQIDFATKIRCCINDAQLISGGNNLFIKAETKEIKQNESLGKQVEQNIEYYNYTRVRIDNIPQNYNFDDLAADIQEHYKKDIKSLIIDYEIVEDEQSTNQFSFLITLPSAKNCKKLIEIINSSNVIFEEEKILDYVTAYELKPQSKTIPGKRKEEKKNTIPLKTQNQTSPKHAQTQMVSQNNVEQVDNQHQSVDLEHILIKYSNPEKEKQELLSFVQMMGLNLFSGNQLEELVCVSEDLGKTIKIIESFPSLKYEIIRPQQPSNVAITGNVQSNYQQCSPYGRISQISPNSVSFFTQQEAENYLKSLKKPDSEATLVKISNISAKYDQNKFFATLKNKYDFDLQAAMTGRLAEMQKDQKVQTAIIELKNKQLAEQLLRNSIKSPLKFPGIQENVEVQIVTQQNSTKTLKIHFVGDFTAFWHLAMYCNKTNEFCNIAFRKTENIDAMNENRQNGLDFEITLLSAEADALENRINQAAQLYPSFSKLIKAKSE</sequence>
<dbReference type="AlphaFoldDB" id="A0A146JYX0"/>
<feature type="non-terminal residue" evidence="1">
    <location>
        <position position="1"/>
    </location>
</feature>
<accession>A0A146JYX0</accession>
<reference evidence="1" key="1">
    <citation type="submission" date="2015-07" db="EMBL/GenBank/DDBJ databases">
        <title>Adaptation to a free-living lifestyle via gene acquisitions in the diplomonad Trepomonas sp. PC1.</title>
        <authorList>
            <person name="Xu F."/>
            <person name="Jerlstrom-Hultqvist J."/>
            <person name="Kolisko M."/>
            <person name="Simpson A.G.B."/>
            <person name="Roger A.J."/>
            <person name="Svard S.G."/>
            <person name="Andersson J.O."/>
        </authorList>
    </citation>
    <scope>NUCLEOTIDE SEQUENCE</scope>
    <source>
        <strain evidence="1">PC1</strain>
    </source>
</reference>
<gene>
    <name evidence="1" type="ORF">TPC1_30605</name>
</gene>